<feature type="non-terminal residue" evidence="1">
    <location>
        <position position="1"/>
    </location>
</feature>
<dbReference type="EMBL" id="UINC01118911">
    <property type="protein sequence ID" value="SVC92364.1"/>
    <property type="molecule type" value="Genomic_DNA"/>
</dbReference>
<evidence type="ECO:0000313" key="1">
    <source>
        <dbReference type="EMBL" id="SVC92364.1"/>
    </source>
</evidence>
<proteinExistence type="predicted"/>
<organism evidence="1">
    <name type="scientific">marine metagenome</name>
    <dbReference type="NCBI Taxonomy" id="408172"/>
    <lineage>
        <taxon>unclassified sequences</taxon>
        <taxon>metagenomes</taxon>
        <taxon>ecological metagenomes</taxon>
    </lineage>
</organism>
<dbReference type="AlphaFoldDB" id="A0A382R3Q5"/>
<accession>A0A382R3Q5</accession>
<sequence>QMRGLLVAEGKRRLTWRTAHSSGSNHSPRRSLCLNASERLTITTVFPA</sequence>
<reference evidence="1" key="1">
    <citation type="submission" date="2018-05" db="EMBL/GenBank/DDBJ databases">
        <authorList>
            <person name="Lanie J.A."/>
            <person name="Ng W.-L."/>
            <person name="Kazmierczak K.M."/>
            <person name="Andrzejewski T.M."/>
            <person name="Davidsen T.M."/>
            <person name="Wayne K.J."/>
            <person name="Tettelin H."/>
            <person name="Glass J.I."/>
            <person name="Rusch D."/>
            <person name="Podicherti R."/>
            <person name="Tsui H.-C.T."/>
            <person name="Winkler M.E."/>
        </authorList>
    </citation>
    <scope>NUCLEOTIDE SEQUENCE</scope>
</reference>
<gene>
    <name evidence="1" type="ORF">METZ01_LOCUS345218</name>
</gene>
<name>A0A382R3Q5_9ZZZZ</name>
<feature type="non-terminal residue" evidence="1">
    <location>
        <position position="48"/>
    </location>
</feature>
<protein>
    <submittedName>
        <fullName evidence="1">Uncharacterized protein</fullName>
    </submittedName>
</protein>